<evidence type="ECO:0000256" key="1">
    <source>
        <dbReference type="ARBA" id="ARBA00004236"/>
    </source>
</evidence>
<dbReference type="InterPro" id="IPR008271">
    <property type="entry name" value="Ser/Thr_kinase_AS"/>
</dbReference>
<sequence>MSCFRCFNPRWRERSCRLEGTSGAPNSRFPGDSSERGNEVSSRGKEMINCARSFAFRELAIAAQNFKEANLIGEGGFGRVYIGQLDCSQASLYYFNYNFGLWKASIFLGNFCIKSLPLSKSDLDVDEQVVAIKQLNLDGLQGNKEFLVEVLMLIMLRHENLVSLIGYCADGDERLLVYEYMPKGSLEDHLFDPSLSKPPLEWNTRIKIAVGVAKGLTYLHDVANPPVIYRDMKAANVLLDNDFNPKLSDFGLAKLGPDGDNTHVSTRVMGTYGYCAPDYALSGKLTMKSDVYSFGVLLLELITGQRAFDSSRIGGEQYLTNWSRPFLSDRRKFNLLADPFLQGYFPPRAFHQLVVIASMCLQEQPHFRPIMADVVVALDHVASQPYIPEPDSKIKTSPSLPPGEVTESSYDEQTMVYLTKWSRALLEEPAVSKQLINAENIYEHLEPHRLKEFDLFIQDFIFMVKQSKICFRWQQQTHESAIDHCEVKTRFPTFFLLSFWVRFSFCGVFLYLSLRLVLQLLREVAAFENSASPRSGPAIVSHVDVSLTKLVLRKAGNIMCVVSSNLNAKLSGFGCATYEPTGDGSARAAGTIGYVAPEYFSEGDLSAKVDASIRFADN</sequence>
<dbReference type="PANTHER" id="PTHR47985:SF3">
    <property type="entry name" value="SERINE_THREONINE-PROTEIN KINASE PBL21-RELATED"/>
    <property type="match status" value="1"/>
</dbReference>
<dbReference type="EMBL" id="CP097506">
    <property type="protein sequence ID" value="URD94885.1"/>
    <property type="molecule type" value="Genomic_DNA"/>
</dbReference>
<protein>
    <submittedName>
        <fullName evidence="7">Serine threonine-protein kinase</fullName>
    </submittedName>
</protein>
<dbReference type="FunFam" id="1.10.510.10:FF:000543">
    <property type="entry name" value="Serine/threonine-protein kinase CDL1-like"/>
    <property type="match status" value="1"/>
</dbReference>
<dbReference type="GO" id="GO:0004674">
    <property type="term" value="F:protein serine/threonine kinase activity"/>
    <property type="evidence" value="ECO:0007669"/>
    <property type="project" value="UniProtKB-KW"/>
</dbReference>
<dbReference type="InterPro" id="IPR011009">
    <property type="entry name" value="Kinase-like_dom_sf"/>
</dbReference>
<dbReference type="GO" id="GO:0005524">
    <property type="term" value="F:ATP binding"/>
    <property type="evidence" value="ECO:0007669"/>
    <property type="project" value="InterPro"/>
</dbReference>
<dbReference type="InterPro" id="IPR001245">
    <property type="entry name" value="Ser-Thr/Tyr_kinase_cat_dom"/>
</dbReference>
<accession>A0A9E7FDZ4</accession>
<dbReference type="PROSITE" id="PS50011">
    <property type="entry name" value="PROTEIN_KINASE_DOM"/>
    <property type="match status" value="1"/>
</dbReference>
<dbReference type="PROSITE" id="PS00108">
    <property type="entry name" value="PROTEIN_KINASE_ST"/>
    <property type="match status" value="1"/>
</dbReference>
<dbReference type="Pfam" id="PF07714">
    <property type="entry name" value="PK_Tyr_Ser-Thr"/>
    <property type="match status" value="1"/>
</dbReference>
<evidence type="ECO:0000259" key="6">
    <source>
        <dbReference type="PROSITE" id="PS50011"/>
    </source>
</evidence>
<dbReference type="SMART" id="SM00220">
    <property type="entry name" value="S_TKc"/>
    <property type="match status" value="1"/>
</dbReference>
<organism evidence="7 8">
    <name type="scientific">Musa troglodytarum</name>
    <name type="common">fe'i banana</name>
    <dbReference type="NCBI Taxonomy" id="320322"/>
    <lineage>
        <taxon>Eukaryota</taxon>
        <taxon>Viridiplantae</taxon>
        <taxon>Streptophyta</taxon>
        <taxon>Embryophyta</taxon>
        <taxon>Tracheophyta</taxon>
        <taxon>Spermatophyta</taxon>
        <taxon>Magnoliopsida</taxon>
        <taxon>Liliopsida</taxon>
        <taxon>Zingiberales</taxon>
        <taxon>Musaceae</taxon>
        <taxon>Musa</taxon>
    </lineage>
</organism>
<dbReference type="Gene3D" id="3.30.200.20">
    <property type="entry name" value="Phosphorylase Kinase, domain 1"/>
    <property type="match status" value="2"/>
</dbReference>
<dbReference type="OrthoDB" id="4062651at2759"/>
<keyword evidence="3" id="KW-0723">Serine/threonine-protein kinase</keyword>
<reference evidence="7" key="1">
    <citation type="submission" date="2022-05" db="EMBL/GenBank/DDBJ databases">
        <title>The Musa troglodytarum L. genome provides insights into the mechanism of non-climacteric behaviour and enrichment of carotenoids.</title>
        <authorList>
            <person name="Wang J."/>
        </authorList>
    </citation>
    <scope>NUCLEOTIDE SEQUENCE</scope>
    <source>
        <tissue evidence="7">Leaf</tissue>
    </source>
</reference>
<evidence type="ECO:0000256" key="4">
    <source>
        <dbReference type="ARBA" id="ARBA00023136"/>
    </source>
</evidence>
<keyword evidence="2" id="KW-1003">Cell membrane</keyword>
<dbReference type="AlphaFoldDB" id="A0A9E7FDZ4"/>
<dbReference type="GO" id="GO:0005886">
    <property type="term" value="C:plasma membrane"/>
    <property type="evidence" value="ECO:0007669"/>
    <property type="project" value="UniProtKB-SubCell"/>
</dbReference>
<dbReference type="SUPFAM" id="SSF56112">
    <property type="entry name" value="Protein kinase-like (PK-like)"/>
    <property type="match status" value="2"/>
</dbReference>
<dbReference type="InterPro" id="IPR000719">
    <property type="entry name" value="Prot_kinase_dom"/>
</dbReference>
<keyword evidence="7" id="KW-0808">Transferase</keyword>
<gene>
    <name evidence="7" type="ORF">MUK42_28969</name>
</gene>
<dbReference type="Proteomes" id="UP001055439">
    <property type="component" value="Chromosome 4"/>
</dbReference>
<comment type="subcellular location">
    <subcellularLocation>
        <location evidence="1">Cell membrane</location>
    </subcellularLocation>
</comment>
<proteinExistence type="predicted"/>
<dbReference type="CDD" id="cd14066">
    <property type="entry name" value="STKc_IRAK"/>
    <property type="match status" value="1"/>
</dbReference>
<keyword evidence="4" id="KW-0472">Membrane</keyword>
<feature type="region of interest" description="Disordered" evidence="5">
    <location>
        <begin position="22"/>
        <end position="41"/>
    </location>
</feature>
<evidence type="ECO:0000313" key="8">
    <source>
        <dbReference type="Proteomes" id="UP001055439"/>
    </source>
</evidence>
<name>A0A9E7FDZ4_9LILI</name>
<keyword evidence="7" id="KW-0418">Kinase</keyword>
<evidence type="ECO:0000256" key="3">
    <source>
        <dbReference type="ARBA" id="ARBA00022527"/>
    </source>
</evidence>
<dbReference type="Gene3D" id="1.10.510.10">
    <property type="entry name" value="Transferase(Phosphotransferase) domain 1"/>
    <property type="match status" value="2"/>
</dbReference>
<dbReference type="PANTHER" id="PTHR47985">
    <property type="entry name" value="OS07G0668900 PROTEIN"/>
    <property type="match status" value="1"/>
</dbReference>
<evidence type="ECO:0000256" key="2">
    <source>
        <dbReference type="ARBA" id="ARBA00022475"/>
    </source>
</evidence>
<keyword evidence="8" id="KW-1185">Reference proteome</keyword>
<feature type="domain" description="Protein kinase" evidence="6">
    <location>
        <begin position="66"/>
        <end position="387"/>
    </location>
</feature>
<evidence type="ECO:0000313" key="7">
    <source>
        <dbReference type="EMBL" id="URD94885.1"/>
    </source>
</evidence>
<evidence type="ECO:0000256" key="5">
    <source>
        <dbReference type="SAM" id="MobiDB-lite"/>
    </source>
</evidence>